<feature type="transmembrane region" description="Helical" evidence="8">
    <location>
        <begin position="6"/>
        <end position="24"/>
    </location>
</feature>
<dbReference type="CDD" id="cd06853">
    <property type="entry name" value="GT_WecA_like"/>
    <property type="match status" value="1"/>
</dbReference>
<dbReference type="EMBL" id="JAMQJZ010000003">
    <property type="protein sequence ID" value="MDC3419758.1"/>
    <property type="molecule type" value="Genomic_DNA"/>
</dbReference>
<reference evidence="9" key="1">
    <citation type="submission" date="2022-06" db="EMBL/GenBank/DDBJ databases">
        <title>Aquibacillus sp. a new bacterium isolated from soil saline samples.</title>
        <authorList>
            <person name="Galisteo C."/>
            <person name="De La Haba R."/>
            <person name="Sanchez-Porro C."/>
            <person name="Ventosa A."/>
        </authorList>
    </citation>
    <scope>NUCLEOTIDE SEQUENCE</scope>
    <source>
        <strain evidence="9">JCM 12387</strain>
    </source>
</reference>
<dbReference type="InterPro" id="IPR000715">
    <property type="entry name" value="Glycosyl_transferase_4"/>
</dbReference>
<dbReference type="PROSITE" id="PS01348">
    <property type="entry name" value="MRAY_2"/>
    <property type="match status" value="1"/>
</dbReference>
<dbReference type="PANTHER" id="PTHR22926">
    <property type="entry name" value="PHOSPHO-N-ACETYLMURAMOYL-PENTAPEPTIDE-TRANSFERASE"/>
    <property type="match status" value="1"/>
</dbReference>
<gene>
    <name evidence="9" type="ORF">NC661_05180</name>
</gene>
<feature type="transmembrane region" description="Helical" evidence="8">
    <location>
        <begin position="101"/>
        <end position="118"/>
    </location>
</feature>
<evidence type="ECO:0000256" key="4">
    <source>
        <dbReference type="ARBA" id="ARBA00022692"/>
    </source>
</evidence>
<dbReference type="GO" id="GO:0009103">
    <property type="term" value="P:lipopolysaccharide biosynthetic process"/>
    <property type="evidence" value="ECO:0007669"/>
    <property type="project" value="TreeGrafter"/>
</dbReference>
<evidence type="ECO:0000313" key="10">
    <source>
        <dbReference type="Proteomes" id="UP001145072"/>
    </source>
</evidence>
<keyword evidence="7" id="KW-0479">Metal-binding</keyword>
<keyword evidence="2" id="KW-1003">Cell membrane</keyword>
<feature type="binding site" evidence="7">
    <location>
        <position position="211"/>
    </location>
    <ligand>
        <name>Mg(2+)</name>
        <dbReference type="ChEBI" id="CHEBI:18420"/>
    </ligand>
</feature>
<dbReference type="PANTHER" id="PTHR22926:SF3">
    <property type="entry name" value="UNDECAPRENYL-PHOSPHATE ALPHA-N-ACETYLGLUCOSAMINYL 1-PHOSPHATE TRANSFERASE"/>
    <property type="match status" value="1"/>
</dbReference>
<evidence type="ECO:0000313" key="9">
    <source>
        <dbReference type="EMBL" id="MDC3419758.1"/>
    </source>
</evidence>
<feature type="transmembrane region" description="Helical" evidence="8">
    <location>
        <begin position="182"/>
        <end position="200"/>
    </location>
</feature>
<name>A0A9X3WIV2_9BACI</name>
<evidence type="ECO:0000256" key="1">
    <source>
        <dbReference type="ARBA" id="ARBA00004651"/>
    </source>
</evidence>
<feature type="transmembrane region" description="Helical" evidence="8">
    <location>
        <begin position="156"/>
        <end position="176"/>
    </location>
</feature>
<keyword evidence="6 8" id="KW-0472">Membrane</keyword>
<dbReference type="Pfam" id="PF00953">
    <property type="entry name" value="Glycos_transf_4"/>
    <property type="match status" value="1"/>
</dbReference>
<feature type="transmembrane region" description="Helical" evidence="8">
    <location>
        <begin position="212"/>
        <end position="230"/>
    </location>
</feature>
<evidence type="ECO:0000256" key="6">
    <source>
        <dbReference type="ARBA" id="ARBA00023136"/>
    </source>
</evidence>
<comment type="cofactor">
    <cofactor evidence="7">
        <name>Mg(2+)</name>
        <dbReference type="ChEBI" id="CHEBI:18420"/>
    </cofactor>
</comment>
<comment type="caution">
    <text evidence="9">The sequence shown here is derived from an EMBL/GenBank/DDBJ whole genome shotgun (WGS) entry which is preliminary data.</text>
</comment>
<evidence type="ECO:0000256" key="2">
    <source>
        <dbReference type="ARBA" id="ARBA00022475"/>
    </source>
</evidence>
<dbReference type="RefSeq" id="WP_259867478.1">
    <property type="nucleotide sequence ID" value="NZ_JAMQJZ010000003.1"/>
</dbReference>
<keyword evidence="10" id="KW-1185">Reference proteome</keyword>
<feature type="transmembrane region" description="Helical" evidence="8">
    <location>
        <begin position="290"/>
        <end position="309"/>
    </location>
</feature>
<comment type="subcellular location">
    <subcellularLocation>
        <location evidence="1">Cell membrane</location>
        <topology evidence="1">Multi-pass membrane protein</topology>
    </subcellularLocation>
</comment>
<dbReference type="GO" id="GO:0046872">
    <property type="term" value="F:metal ion binding"/>
    <property type="evidence" value="ECO:0007669"/>
    <property type="project" value="UniProtKB-KW"/>
</dbReference>
<feature type="transmembrane region" description="Helical" evidence="8">
    <location>
        <begin position="72"/>
        <end position="89"/>
    </location>
</feature>
<feature type="transmembrane region" description="Helical" evidence="8">
    <location>
        <begin position="236"/>
        <end position="257"/>
    </location>
</feature>
<dbReference type="GO" id="GO:0071555">
    <property type="term" value="P:cell wall organization"/>
    <property type="evidence" value="ECO:0007669"/>
    <property type="project" value="TreeGrafter"/>
</dbReference>
<feature type="transmembrane region" description="Helical" evidence="8">
    <location>
        <begin position="315"/>
        <end position="336"/>
    </location>
</feature>
<sequence>MFYIHLIIAFLIALIATYLLTYPVKKLAIKIGAVDYPNARKIHKFSTPRLGGLAMFMGVVLGLLYLQPYHPQFFMISIGVCIIILTGILDDKYQLRPVVKLGGQLLATAIVMSSGLIIERITIPFFGLVELNNFSIIVTVLWIVGVTNAINLIDGLDGLASGVSTIALISILIMALMDVSFIVIYLCVVLIGSNLGFLMHNFHPASIYMGDTGSMFLGFTIAIISLLGLFKNVTLFSFIIPIIVLAVPIFDTIFAIVRRSINGENIMMPDKKHLHYQLLHAGFSHRKTVFIIYLFSAIFGALGVIFSHASLGLSLIISVVFLALLQLIAEIVGLISRKPLINTFLKLMKKERQAS</sequence>
<keyword evidence="5 8" id="KW-1133">Transmembrane helix</keyword>
<feature type="binding site" evidence="7">
    <location>
        <position position="151"/>
    </location>
    <ligand>
        <name>Mg(2+)</name>
        <dbReference type="ChEBI" id="CHEBI:18420"/>
    </ligand>
</feature>
<keyword evidence="7" id="KW-0460">Magnesium</keyword>
<protein>
    <submittedName>
        <fullName evidence="9">Undecaprenyl/decaprenyl-phosphate alpha-N-acetylglucosaminyl 1-phosphate transferase</fullName>
    </submittedName>
</protein>
<dbReference type="AlphaFoldDB" id="A0A9X3WIV2"/>
<proteinExistence type="predicted"/>
<evidence type="ECO:0000256" key="7">
    <source>
        <dbReference type="PIRSR" id="PIRSR600715-1"/>
    </source>
</evidence>
<dbReference type="GO" id="GO:0016780">
    <property type="term" value="F:phosphotransferase activity, for other substituted phosphate groups"/>
    <property type="evidence" value="ECO:0007669"/>
    <property type="project" value="InterPro"/>
</dbReference>
<evidence type="ECO:0000256" key="5">
    <source>
        <dbReference type="ARBA" id="ARBA00022989"/>
    </source>
</evidence>
<feature type="transmembrane region" description="Helical" evidence="8">
    <location>
        <begin position="50"/>
        <end position="66"/>
    </location>
</feature>
<dbReference type="GO" id="GO:0005886">
    <property type="term" value="C:plasma membrane"/>
    <property type="evidence" value="ECO:0007669"/>
    <property type="project" value="UniProtKB-SubCell"/>
</dbReference>
<dbReference type="InterPro" id="IPR018480">
    <property type="entry name" value="PNAcMuramoyl-5peptid_Trfase_CS"/>
</dbReference>
<organism evidence="9 10">
    <name type="scientific">Aquibacillus koreensis</name>
    <dbReference type="NCBI Taxonomy" id="279446"/>
    <lineage>
        <taxon>Bacteria</taxon>
        <taxon>Bacillati</taxon>
        <taxon>Bacillota</taxon>
        <taxon>Bacilli</taxon>
        <taxon>Bacillales</taxon>
        <taxon>Bacillaceae</taxon>
        <taxon>Aquibacillus</taxon>
    </lineage>
</organism>
<keyword evidence="3 9" id="KW-0808">Transferase</keyword>
<dbReference type="Proteomes" id="UP001145072">
    <property type="component" value="Unassembled WGS sequence"/>
</dbReference>
<dbReference type="GO" id="GO:0044038">
    <property type="term" value="P:cell wall macromolecule biosynthetic process"/>
    <property type="evidence" value="ECO:0007669"/>
    <property type="project" value="TreeGrafter"/>
</dbReference>
<evidence type="ECO:0000256" key="3">
    <source>
        <dbReference type="ARBA" id="ARBA00022679"/>
    </source>
</evidence>
<evidence type="ECO:0000256" key="8">
    <source>
        <dbReference type="SAM" id="Phobius"/>
    </source>
</evidence>
<accession>A0A9X3WIV2</accession>
<feature type="transmembrane region" description="Helical" evidence="8">
    <location>
        <begin position="124"/>
        <end position="144"/>
    </location>
</feature>
<keyword evidence="4 8" id="KW-0812">Transmembrane</keyword>